<accession>A0A1G1V7J5</accession>
<gene>
    <name evidence="2" type="ORF">A3F61_00240</name>
</gene>
<dbReference type="Proteomes" id="UP000178272">
    <property type="component" value="Unassembled WGS sequence"/>
</dbReference>
<dbReference type="Gene3D" id="3.40.50.1010">
    <property type="entry name" value="5'-nuclease"/>
    <property type="match status" value="1"/>
</dbReference>
<evidence type="ECO:0000313" key="2">
    <source>
        <dbReference type="EMBL" id="OGY11409.1"/>
    </source>
</evidence>
<proteinExistence type="predicted"/>
<dbReference type="CDD" id="cd09854">
    <property type="entry name" value="PIN_VapC-like"/>
    <property type="match status" value="1"/>
</dbReference>
<evidence type="ECO:0000259" key="1">
    <source>
        <dbReference type="SMART" id="SM00670"/>
    </source>
</evidence>
<reference evidence="2 3" key="1">
    <citation type="journal article" date="2016" name="Nat. Commun.">
        <title>Thousands of microbial genomes shed light on interconnected biogeochemical processes in an aquifer system.</title>
        <authorList>
            <person name="Anantharaman K."/>
            <person name="Brown C.T."/>
            <person name="Hug L.A."/>
            <person name="Sharon I."/>
            <person name="Castelle C.J."/>
            <person name="Probst A.J."/>
            <person name="Thomas B.C."/>
            <person name="Singh A."/>
            <person name="Wilkins M.J."/>
            <person name="Karaoz U."/>
            <person name="Brodie E.L."/>
            <person name="Williams K.H."/>
            <person name="Hubbard S.S."/>
            <person name="Banfield J.F."/>
        </authorList>
    </citation>
    <scope>NUCLEOTIDE SEQUENCE [LARGE SCALE GENOMIC DNA]</scope>
</reference>
<dbReference type="EMBL" id="MHCA01000038">
    <property type="protein sequence ID" value="OGY11409.1"/>
    <property type="molecule type" value="Genomic_DNA"/>
</dbReference>
<dbReference type="SMART" id="SM00670">
    <property type="entry name" value="PINc"/>
    <property type="match status" value="1"/>
</dbReference>
<dbReference type="PANTHER" id="PTHR38826:SF5">
    <property type="entry name" value="RIBONUCLEASE VAPC13"/>
    <property type="match status" value="1"/>
</dbReference>
<dbReference type="PANTHER" id="PTHR38826">
    <property type="entry name" value="RIBONUCLEASE VAPC13"/>
    <property type="match status" value="1"/>
</dbReference>
<name>A0A1G1V7J5_9BACT</name>
<dbReference type="InterPro" id="IPR029060">
    <property type="entry name" value="PIN-like_dom_sf"/>
</dbReference>
<comment type="caution">
    <text evidence="2">The sequence shown here is derived from an EMBL/GenBank/DDBJ whole genome shotgun (WGS) entry which is preliminary data.</text>
</comment>
<dbReference type="SUPFAM" id="SSF88723">
    <property type="entry name" value="PIN domain-like"/>
    <property type="match status" value="1"/>
</dbReference>
<dbReference type="AlphaFoldDB" id="A0A1G1V7J5"/>
<protein>
    <recommendedName>
        <fullName evidence="1">PIN domain-containing protein</fullName>
    </recommendedName>
</protein>
<dbReference type="InterPro" id="IPR052106">
    <property type="entry name" value="PINc/VapC_TA"/>
</dbReference>
<organism evidence="2 3">
    <name type="scientific">Candidatus Blackburnbacteria bacterium RIFCSPHIGHO2_12_FULL_41_13b</name>
    <dbReference type="NCBI Taxonomy" id="1797517"/>
    <lineage>
        <taxon>Bacteria</taxon>
        <taxon>Candidatus Blackburniibacteriota</taxon>
    </lineage>
</organism>
<evidence type="ECO:0000313" key="3">
    <source>
        <dbReference type="Proteomes" id="UP000178272"/>
    </source>
</evidence>
<sequence length="144" mass="16670">MTNSLYLDTNIFLYLSDPESQFHGKCQDLVNYCRSRNILLLTSAETIQEIVYLAKNTKSLNKGLRISKTTLSTIEELLPVDKTTIEIYLKLAKKYPSATSRDLLHLATCLENKLDTAISFDRDFKKFKEINTLTPEDFVKRQWI</sequence>
<dbReference type="InterPro" id="IPR002716">
    <property type="entry name" value="PIN_dom"/>
</dbReference>
<feature type="domain" description="PIN" evidence="1">
    <location>
        <begin position="3"/>
        <end position="126"/>
    </location>
</feature>
<dbReference type="Pfam" id="PF01850">
    <property type="entry name" value="PIN"/>
    <property type="match status" value="1"/>
</dbReference>